<protein>
    <submittedName>
        <fullName evidence="2">Uncharacterized protein</fullName>
    </submittedName>
</protein>
<proteinExistence type="predicted"/>
<dbReference type="EMBL" id="LR743591">
    <property type="protein sequence ID" value="CAA2618980.1"/>
    <property type="molecule type" value="Genomic_DNA"/>
</dbReference>
<gene>
    <name evidence="1" type="ORF">SI7747_04005147</name>
    <name evidence="2" type="ORF">SI8410_04005646</name>
</gene>
<dbReference type="Proteomes" id="UP000663760">
    <property type="component" value="Chromosome 4"/>
</dbReference>
<evidence type="ECO:0000313" key="1">
    <source>
        <dbReference type="EMBL" id="CAA2618980.1"/>
    </source>
</evidence>
<evidence type="ECO:0000313" key="3">
    <source>
        <dbReference type="Proteomes" id="UP000663760"/>
    </source>
</evidence>
<accession>A0A7I8KD99</accession>
<name>A0A7I8KD99_SPIIN</name>
<dbReference type="EMBL" id="LR746267">
    <property type="protein sequence ID" value="CAA7394985.1"/>
    <property type="molecule type" value="Genomic_DNA"/>
</dbReference>
<evidence type="ECO:0000313" key="2">
    <source>
        <dbReference type="EMBL" id="CAA7394985.1"/>
    </source>
</evidence>
<keyword evidence="3" id="KW-1185">Reference proteome</keyword>
<sequence length="27" mass="3391">MRGRSYTDHENRGYYDLERSLPRCRQM</sequence>
<reference evidence="2" key="1">
    <citation type="submission" date="2020-02" db="EMBL/GenBank/DDBJ databases">
        <authorList>
            <person name="Scholz U."/>
            <person name="Mascher M."/>
            <person name="Fiebig A."/>
        </authorList>
    </citation>
    <scope>NUCLEOTIDE SEQUENCE</scope>
</reference>
<organism evidence="2 3">
    <name type="scientific">Spirodela intermedia</name>
    <name type="common">Intermediate duckweed</name>
    <dbReference type="NCBI Taxonomy" id="51605"/>
    <lineage>
        <taxon>Eukaryota</taxon>
        <taxon>Viridiplantae</taxon>
        <taxon>Streptophyta</taxon>
        <taxon>Embryophyta</taxon>
        <taxon>Tracheophyta</taxon>
        <taxon>Spermatophyta</taxon>
        <taxon>Magnoliopsida</taxon>
        <taxon>Liliopsida</taxon>
        <taxon>Araceae</taxon>
        <taxon>Lemnoideae</taxon>
        <taxon>Spirodela</taxon>
    </lineage>
</organism>
<dbReference type="AlphaFoldDB" id="A0A7I8KD99"/>